<keyword evidence="2 12" id="KW-0639">Primosome</keyword>
<dbReference type="InterPro" id="IPR013264">
    <property type="entry name" value="DNAG_N"/>
</dbReference>
<gene>
    <name evidence="12" type="primary">dnaG</name>
    <name evidence="17" type="ORF">DFR34_10225</name>
</gene>
<keyword evidence="10 12" id="KW-0238">DNA-binding</keyword>
<dbReference type="SMART" id="SM00493">
    <property type="entry name" value="TOPRIM"/>
    <property type="match status" value="1"/>
</dbReference>
<evidence type="ECO:0000256" key="11">
    <source>
        <dbReference type="ARBA" id="ARBA00023163"/>
    </source>
</evidence>
<dbReference type="Gene3D" id="3.90.980.10">
    <property type="entry name" value="DNA primase, catalytic core, N-terminal domain"/>
    <property type="match status" value="1"/>
</dbReference>
<feature type="domain" description="Toprim" evidence="16">
    <location>
        <begin position="252"/>
        <end position="334"/>
    </location>
</feature>
<dbReference type="FunFam" id="3.40.1360.10:FF:000002">
    <property type="entry name" value="DNA primase"/>
    <property type="match status" value="1"/>
</dbReference>
<organism evidence="17 18">
    <name type="scientific">Rivihabitans pingtungensis</name>
    <dbReference type="NCBI Taxonomy" id="1054498"/>
    <lineage>
        <taxon>Bacteria</taxon>
        <taxon>Pseudomonadati</taxon>
        <taxon>Pseudomonadota</taxon>
        <taxon>Betaproteobacteria</taxon>
        <taxon>Neisseriales</taxon>
        <taxon>Aquaspirillaceae</taxon>
        <taxon>Rivihabitans</taxon>
    </lineage>
</organism>
<evidence type="ECO:0000256" key="3">
    <source>
        <dbReference type="ARBA" id="ARBA00022679"/>
    </source>
</evidence>
<dbReference type="CDD" id="cd03364">
    <property type="entry name" value="TOPRIM_DnaG_primases"/>
    <property type="match status" value="1"/>
</dbReference>
<dbReference type="PIRSF" id="PIRSF002811">
    <property type="entry name" value="DnaG"/>
    <property type="match status" value="1"/>
</dbReference>
<evidence type="ECO:0000256" key="8">
    <source>
        <dbReference type="ARBA" id="ARBA00022833"/>
    </source>
</evidence>
<comment type="cofactor">
    <cofactor evidence="12 13 14">
        <name>Zn(2+)</name>
        <dbReference type="ChEBI" id="CHEBI:29105"/>
    </cofactor>
    <text evidence="12 13 14">Binds 1 zinc ion per monomer.</text>
</comment>
<dbReference type="GO" id="GO:0000428">
    <property type="term" value="C:DNA-directed RNA polymerase complex"/>
    <property type="evidence" value="ECO:0007669"/>
    <property type="project" value="UniProtKB-KW"/>
</dbReference>
<feature type="zinc finger region" description="CHC2-type" evidence="12 14">
    <location>
        <begin position="37"/>
        <end position="61"/>
    </location>
</feature>
<feature type="region of interest" description="Disordered" evidence="15">
    <location>
        <begin position="426"/>
        <end position="445"/>
    </location>
</feature>
<dbReference type="OrthoDB" id="9803773at2"/>
<keyword evidence="3 12" id="KW-0808">Transferase</keyword>
<comment type="function">
    <text evidence="12 13">RNA polymerase that catalyzes the synthesis of short RNA molecules used as primers for DNA polymerase during DNA replication.</text>
</comment>
<dbReference type="Pfam" id="PF10410">
    <property type="entry name" value="DnaB_bind"/>
    <property type="match status" value="1"/>
</dbReference>
<dbReference type="InterPro" id="IPR037068">
    <property type="entry name" value="DNA_primase_core_N_sf"/>
</dbReference>
<dbReference type="SUPFAM" id="SSF56731">
    <property type="entry name" value="DNA primase core"/>
    <property type="match status" value="1"/>
</dbReference>
<keyword evidence="1 12" id="KW-0240">DNA-directed RNA polymerase</keyword>
<dbReference type="InterPro" id="IPR019475">
    <property type="entry name" value="DNA_primase_DnaB-bd"/>
</dbReference>
<dbReference type="InterPro" id="IPR036977">
    <property type="entry name" value="DNA_primase_Znf_CHC2"/>
</dbReference>
<comment type="catalytic activity">
    <reaction evidence="12">
        <text>ssDNA + n NTP = ssDNA/pppN(pN)n-1 hybrid + (n-1) diphosphate.</text>
        <dbReference type="EC" id="2.7.7.101"/>
    </reaction>
</comment>
<dbReference type="GO" id="GO:0003899">
    <property type="term" value="F:DNA-directed RNA polymerase activity"/>
    <property type="evidence" value="ECO:0007669"/>
    <property type="project" value="UniProtKB-UniRule"/>
</dbReference>
<keyword evidence="8 12" id="KW-0862">Zinc</keyword>
<evidence type="ECO:0000256" key="12">
    <source>
        <dbReference type="HAMAP-Rule" id="MF_00974"/>
    </source>
</evidence>
<evidence type="ECO:0000313" key="18">
    <source>
        <dbReference type="Proteomes" id="UP000247555"/>
    </source>
</evidence>
<keyword evidence="7 12" id="KW-0863">Zinc-finger</keyword>
<dbReference type="Gene3D" id="3.40.1360.10">
    <property type="match status" value="1"/>
</dbReference>
<dbReference type="SUPFAM" id="SSF57783">
    <property type="entry name" value="Zinc beta-ribbon"/>
    <property type="match status" value="1"/>
</dbReference>
<keyword evidence="4 12" id="KW-0548">Nucleotidyltransferase</keyword>
<comment type="caution">
    <text evidence="17">The sequence shown here is derived from an EMBL/GenBank/DDBJ whole genome shotgun (WGS) entry which is preliminary data.</text>
</comment>
<evidence type="ECO:0000256" key="13">
    <source>
        <dbReference type="PIRNR" id="PIRNR002811"/>
    </source>
</evidence>
<dbReference type="InterPro" id="IPR006295">
    <property type="entry name" value="DNA_primase_DnaG"/>
</dbReference>
<dbReference type="Gene3D" id="1.20.50.20">
    <property type="entry name" value="DnaG, RNA polymerase domain, helical bundle"/>
    <property type="match status" value="1"/>
</dbReference>
<dbReference type="Proteomes" id="UP000247555">
    <property type="component" value="Unassembled WGS sequence"/>
</dbReference>
<feature type="compositionally biased region" description="Basic residues" evidence="15">
    <location>
        <begin position="429"/>
        <end position="438"/>
    </location>
</feature>
<evidence type="ECO:0000259" key="16">
    <source>
        <dbReference type="PROSITE" id="PS50880"/>
    </source>
</evidence>
<dbReference type="Pfam" id="PF08278">
    <property type="entry name" value="DnaG_DnaB_bind"/>
    <property type="match status" value="1"/>
</dbReference>
<dbReference type="InterPro" id="IPR006171">
    <property type="entry name" value="TOPRIM_dom"/>
</dbReference>
<dbReference type="InterPro" id="IPR030846">
    <property type="entry name" value="DnaG_bac"/>
</dbReference>
<dbReference type="SMART" id="SM00766">
    <property type="entry name" value="DnaG_DnaB_bind"/>
    <property type="match status" value="1"/>
</dbReference>
<evidence type="ECO:0000256" key="1">
    <source>
        <dbReference type="ARBA" id="ARBA00022478"/>
    </source>
</evidence>
<dbReference type="Pfam" id="PF01807">
    <property type="entry name" value="Zn_ribbon_DnaG"/>
    <property type="match status" value="1"/>
</dbReference>
<dbReference type="EC" id="2.7.7.101" evidence="12"/>
<dbReference type="Gene3D" id="3.90.580.10">
    <property type="entry name" value="Zinc finger, CHC2-type domain"/>
    <property type="match status" value="1"/>
</dbReference>
<evidence type="ECO:0000256" key="10">
    <source>
        <dbReference type="ARBA" id="ARBA00023125"/>
    </source>
</evidence>
<evidence type="ECO:0000313" key="17">
    <source>
        <dbReference type="EMBL" id="PXX81190.1"/>
    </source>
</evidence>
<keyword evidence="11 12" id="KW-0804">Transcription</keyword>
<dbReference type="FunFam" id="3.90.580.10:FF:000001">
    <property type="entry name" value="DNA primase"/>
    <property type="match status" value="1"/>
</dbReference>
<evidence type="ECO:0000256" key="2">
    <source>
        <dbReference type="ARBA" id="ARBA00022515"/>
    </source>
</evidence>
<keyword evidence="9" id="KW-0460">Magnesium</keyword>
<dbReference type="PANTHER" id="PTHR30313:SF2">
    <property type="entry name" value="DNA PRIMASE"/>
    <property type="match status" value="1"/>
</dbReference>
<evidence type="ECO:0000256" key="6">
    <source>
        <dbReference type="ARBA" id="ARBA00022723"/>
    </source>
</evidence>
<dbReference type="GO" id="GO:1990077">
    <property type="term" value="C:primosome complex"/>
    <property type="evidence" value="ECO:0007669"/>
    <property type="project" value="UniProtKB-KW"/>
</dbReference>
<dbReference type="RefSeq" id="WP_110389511.1">
    <property type="nucleotide sequence ID" value="NZ_QJKI01000002.1"/>
</dbReference>
<dbReference type="HAMAP" id="MF_00974">
    <property type="entry name" value="DNA_primase_DnaG"/>
    <property type="match status" value="1"/>
</dbReference>
<dbReference type="PANTHER" id="PTHR30313">
    <property type="entry name" value="DNA PRIMASE"/>
    <property type="match status" value="1"/>
</dbReference>
<dbReference type="PROSITE" id="PS50880">
    <property type="entry name" value="TOPRIM"/>
    <property type="match status" value="1"/>
</dbReference>
<keyword evidence="18" id="KW-1185">Reference proteome</keyword>
<keyword evidence="6 12" id="KW-0479">Metal-binding</keyword>
<evidence type="ECO:0000256" key="7">
    <source>
        <dbReference type="ARBA" id="ARBA00022771"/>
    </source>
</evidence>
<accession>A0A318KTU9</accession>
<dbReference type="AlphaFoldDB" id="A0A318KTU9"/>
<dbReference type="InterPro" id="IPR034151">
    <property type="entry name" value="TOPRIM_DnaG_bac"/>
</dbReference>
<dbReference type="InterPro" id="IPR002694">
    <property type="entry name" value="Znf_CHC2"/>
</dbReference>
<dbReference type="InterPro" id="IPR050219">
    <property type="entry name" value="DnaG_primase"/>
</dbReference>
<dbReference type="Pfam" id="PF08275">
    <property type="entry name" value="DNAG_N"/>
    <property type="match status" value="1"/>
</dbReference>
<dbReference type="GO" id="GO:0008270">
    <property type="term" value="F:zinc ion binding"/>
    <property type="evidence" value="ECO:0007669"/>
    <property type="project" value="UniProtKB-UniRule"/>
</dbReference>
<dbReference type="InterPro" id="IPR013173">
    <property type="entry name" value="DNA_primase_DnaG_DnaB-bd_dom"/>
</dbReference>
<dbReference type="SUPFAM" id="SSF117023">
    <property type="entry name" value="DNA primase DnaG, C-terminal domain"/>
    <property type="match status" value="1"/>
</dbReference>
<reference evidence="17 18" key="1">
    <citation type="submission" date="2018-05" db="EMBL/GenBank/DDBJ databases">
        <title>Genomic Encyclopedia of Type Strains, Phase IV (KMG-IV): sequencing the most valuable type-strain genomes for metagenomic binning, comparative biology and taxonomic classification.</title>
        <authorList>
            <person name="Goeker M."/>
        </authorList>
    </citation>
    <scope>NUCLEOTIDE SEQUENCE [LARGE SCALE GENOMIC DNA]</scope>
    <source>
        <strain evidence="17 18">DSM 29661</strain>
    </source>
</reference>
<proteinExistence type="inferred from homology"/>
<dbReference type="NCBIfam" id="TIGR01391">
    <property type="entry name" value="dnaG"/>
    <property type="match status" value="1"/>
</dbReference>
<sequence length="585" mass="65296">MIPQDFIDQLLTRVDIVDVVERYVPLKKAGQNYMACCPFHKEKSPSFSVSPSKQFYHCFGCGAHGNAIRFVMEHAGLGFIDAVNELAASVGMSVPQAPASPQQQQAARQRPSLLECMGQAARFYKQSLKRSPEAIAYLKKRGLTGEIAARFALGYAPDGWTPLQQAFDDYLDDNLVECGLVLRHDDGRRYDRFRHRIIFPIRSSRGDIIGFGGRVLDQGEPKYLNSPETPLFEKGRELYGLYEARQGIRDAGRVLVVEGYMDVVALAQYGIDYAVAALGTATTPTHVQKLLRQADHVFYCFDGDAAGQRAAWRALENSLEALVDGKALHFLFLPSEHDPDSYVREFGRDAFEQALTRDSLPLSAYLVNELTRRVDMQSQEGRAELVKLATPLLAKVGAPTLGVMLRRRVAELAQIDLNELDRLTGRTPRFGKKTHPRGGARGPRHDPSLVRRLIRWLALNPALAAQVQLDIDPAECGPELQALLALALLIQSEATPPSPAQLEERLRDTELGERLRPLLVQAWQDGDLADALPQEVSDASRRLADNIRHAQLERLTEKERHQGLTDEEKRRLLELLRMSAGPSRS</sequence>
<dbReference type="SMART" id="SM00400">
    <property type="entry name" value="ZnF_CHCC"/>
    <property type="match status" value="1"/>
</dbReference>
<dbReference type="Gene3D" id="1.10.860.10">
    <property type="entry name" value="DNAb Helicase, Chain A"/>
    <property type="match status" value="1"/>
</dbReference>
<comment type="domain">
    <text evidence="12">Contains an N-terminal zinc-binding domain, a central core domain that contains the primase activity, and a C-terminal DnaB-binding domain.</text>
</comment>
<dbReference type="GO" id="GO:0006269">
    <property type="term" value="P:DNA replication, synthesis of primer"/>
    <property type="evidence" value="ECO:0007669"/>
    <property type="project" value="UniProtKB-UniRule"/>
</dbReference>
<name>A0A318KTU9_9NEIS</name>
<evidence type="ECO:0000256" key="14">
    <source>
        <dbReference type="PIRSR" id="PIRSR002811-1"/>
    </source>
</evidence>
<dbReference type="FunFam" id="3.90.980.10:FF:000001">
    <property type="entry name" value="DNA primase"/>
    <property type="match status" value="1"/>
</dbReference>
<keyword evidence="5 12" id="KW-0235">DNA replication</keyword>
<protein>
    <recommendedName>
        <fullName evidence="12 13">DNA primase</fullName>
        <ecNumber evidence="12">2.7.7.101</ecNumber>
    </recommendedName>
</protein>
<comment type="subunit">
    <text evidence="12">Monomer. Interacts with DnaB.</text>
</comment>
<dbReference type="GO" id="GO:0005737">
    <property type="term" value="C:cytoplasm"/>
    <property type="evidence" value="ECO:0007669"/>
    <property type="project" value="TreeGrafter"/>
</dbReference>
<dbReference type="EMBL" id="QJKI01000002">
    <property type="protein sequence ID" value="PXX81190.1"/>
    <property type="molecule type" value="Genomic_DNA"/>
</dbReference>
<evidence type="ECO:0000256" key="4">
    <source>
        <dbReference type="ARBA" id="ARBA00022695"/>
    </source>
</evidence>
<evidence type="ECO:0000256" key="15">
    <source>
        <dbReference type="SAM" id="MobiDB-lite"/>
    </source>
</evidence>
<dbReference type="GO" id="GO:0003677">
    <property type="term" value="F:DNA binding"/>
    <property type="evidence" value="ECO:0007669"/>
    <property type="project" value="UniProtKB-KW"/>
</dbReference>
<evidence type="ECO:0000256" key="5">
    <source>
        <dbReference type="ARBA" id="ARBA00022705"/>
    </source>
</evidence>
<comment type="similarity">
    <text evidence="12 13">Belongs to the DnaG primase family.</text>
</comment>
<evidence type="ECO:0000256" key="9">
    <source>
        <dbReference type="ARBA" id="ARBA00022842"/>
    </source>
</evidence>
<dbReference type="Pfam" id="PF13155">
    <property type="entry name" value="Toprim_2"/>
    <property type="match status" value="1"/>
</dbReference>
<dbReference type="InterPro" id="IPR016136">
    <property type="entry name" value="DNA_helicase_N/primase_C"/>
</dbReference>